<protein>
    <submittedName>
        <fullName evidence="1">Uncharacterized protein</fullName>
    </submittedName>
</protein>
<evidence type="ECO:0000313" key="2">
    <source>
        <dbReference type="Proteomes" id="UP001140234"/>
    </source>
</evidence>
<dbReference type="EMBL" id="JANBUJ010000116">
    <property type="protein sequence ID" value="KAJ2774278.1"/>
    <property type="molecule type" value="Genomic_DNA"/>
</dbReference>
<evidence type="ECO:0000313" key="1">
    <source>
        <dbReference type="EMBL" id="KAJ2774278.1"/>
    </source>
</evidence>
<dbReference type="Proteomes" id="UP001140234">
    <property type="component" value="Unassembled WGS sequence"/>
</dbReference>
<reference evidence="1" key="1">
    <citation type="submission" date="2022-07" db="EMBL/GenBank/DDBJ databases">
        <title>Phylogenomic reconstructions and comparative analyses of Kickxellomycotina fungi.</title>
        <authorList>
            <person name="Reynolds N.K."/>
            <person name="Stajich J.E."/>
            <person name="Barry K."/>
            <person name="Grigoriev I.V."/>
            <person name="Crous P."/>
            <person name="Smith M.E."/>
        </authorList>
    </citation>
    <scope>NUCLEOTIDE SEQUENCE</scope>
    <source>
        <strain evidence="1">CBS 109366</strain>
    </source>
</reference>
<keyword evidence="2" id="KW-1185">Reference proteome</keyword>
<accession>A0ACC1K606</accession>
<sequence>MSGPFGLPLPLLTDSYKASHYALYPAAQEAVAYVEFRHGFDKDDGDQRMVFYGLRYVIEEYVSRQWREQDVEQAAAFFSTHNAGHTAYPFPKALFQRFIREHNGYFPVRIEALAEGSVVYPHTPVAQITARGEYAPLVTYLETVLLMVWYPSTVATRSRRAWTAIRAAYEQSVEEGARWTLGSRLHDFGFRACTCVEQSMLGGAAHLLTFDGTDTLSAAFHVQYRLNGGRAVGTSIPATEHSVMTSFRSEREAVLKMIDAYGDGVYACVMDSYDYARALAEVLPAVAERKLARGGVLVVRPDSGDQVEAVLAGLRAIEQVFGSTTNAKGFRVVTGAGVIQGDGVTPATLARILDAVHRAGFSAECVAFGMGGDLLQKINRDTMSAALKLSSVTYADGETRDMMKFPKGEAAKVSLPGRFAVLEDPAQAGAPVAHRSCDVPPGAANLLQVVYDCGPVAGHVWDDFDAVRARLAVQWARLPPRAAAVSGALLAHQAAIHDQQLEYVRAGTAFGV</sequence>
<name>A0ACC1K606_9FUNG</name>
<gene>
    <name evidence="1" type="ORF">IWQ57_000899</name>
</gene>
<organism evidence="1 2">
    <name type="scientific">Coemansia nantahalensis</name>
    <dbReference type="NCBI Taxonomy" id="2789366"/>
    <lineage>
        <taxon>Eukaryota</taxon>
        <taxon>Fungi</taxon>
        <taxon>Fungi incertae sedis</taxon>
        <taxon>Zoopagomycota</taxon>
        <taxon>Kickxellomycotina</taxon>
        <taxon>Kickxellomycetes</taxon>
        <taxon>Kickxellales</taxon>
        <taxon>Kickxellaceae</taxon>
        <taxon>Coemansia</taxon>
    </lineage>
</organism>
<comment type="caution">
    <text evidence="1">The sequence shown here is derived from an EMBL/GenBank/DDBJ whole genome shotgun (WGS) entry which is preliminary data.</text>
</comment>
<proteinExistence type="predicted"/>